<dbReference type="Gene3D" id="3.40.50.620">
    <property type="entry name" value="HUPs"/>
    <property type="match status" value="1"/>
</dbReference>
<dbReference type="EMBL" id="CP089977">
    <property type="protein sequence ID" value="UXZ04448.1"/>
    <property type="molecule type" value="Genomic_DNA"/>
</dbReference>
<keyword evidence="6 15" id="KW-0808">Transferase</keyword>
<dbReference type="Gene3D" id="2.40.30.30">
    <property type="entry name" value="Riboflavin kinase-like"/>
    <property type="match status" value="1"/>
</dbReference>
<dbReference type="InterPro" id="IPR015865">
    <property type="entry name" value="Riboflavin_kinase_bac/euk"/>
</dbReference>
<dbReference type="SUPFAM" id="SSF52374">
    <property type="entry name" value="Nucleotidylyl transferase"/>
    <property type="match status" value="1"/>
</dbReference>
<dbReference type="GO" id="GO:0003919">
    <property type="term" value="F:FMN adenylyltransferase activity"/>
    <property type="evidence" value="ECO:0007669"/>
    <property type="project" value="UniProtKB-EC"/>
</dbReference>
<dbReference type="EC" id="2.7.7.2" evidence="15"/>
<organism evidence="17 18">
    <name type="scientific">Moraxella nasicaprae</name>
    <dbReference type="NCBI Taxonomy" id="2904122"/>
    <lineage>
        <taxon>Bacteria</taxon>
        <taxon>Pseudomonadati</taxon>
        <taxon>Pseudomonadota</taxon>
        <taxon>Gammaproteobacteria</taxon>
        <taxon>Moraxellales</taxon>
        <taxon>Moraxellaceae</taxon>
        <taxon>Moraxella</taxon>
    </lineage>
</organism>
<dbReference type="NCBIfam" id="TIGR00083">
    <property type="entry name" value="ribF"/>
    <property type="match status" value="1"/>
</dbReference>
<dbReference type="PANTHER" id="PTHR22749">
    <property type="entry name" value="RIBOFLAVIN KINASE/FMN ADENYLYLTRANSFERASE"/>
    <property type="match status" value="1"/>
</dbReference>
<feature type="domain" description="Riboflavin kinase" evidence="16">
    <location>
        <begin position="177"/>
        <end position="324"/>
    </location>
</feature>
<comment type="catalytic activity">
    <reaction evidence="13 15">
        <text>riboflavin + ATP = FMN + ADP + H(+)</text>
        <dbReference type="Rhea" id="RHEA:14357"/>
        <dbReference type="ChEBI" id="CHEBI:15378"/>
        <dbReference type="ChEBI" id="CHEBI:30616"/>
        <dbReference type="ChEBI" id="CHEBI:57986"/>
        <dbReference type="ChEBI" id="CHEBI:58210"/>
        <dbReference type="ChEBI" id="CHEBI:456216"/>
        <dbReference type="EC" id="2.7.1.26"/>
    </reaction>
</comment>
<comment type="function">
    <text evidence="1">Catalyzes the phosphorylation of riboflavin to FMN followed by the adenylation of FMN to FAD.</text>
</comment>
<keyword evidence="12" id="KW-0511">Multifunctional enzyme</keyword>
<dbReference type="Proteomes" id="UP001063782">
    <property type="component" value="Chromosome"/>
</dbReference>
<evidence type="ECO:0000256" key="5">
    <source>
        <dbReference type="ARBA" id="ARBA00022643"/>
    </source>
</evidence>
<comment type="catalytic activity">
    <reaction evidence="14 15">
        <text>FMN + ATP + H(+) = FAD + diphosphate</text>
        <dbReference type="Rhea" id="RHEA:17237"/>
        <dbReference type="ChEBI" id="CHEBI:15378"/>
        <dbReference type="ChEBI" id="CHEBI:30616"/>
        <dbReference type="ChEBI" id="CHEBI:33019"/>
        <dbReference type="ChEBI" id="CHEBI:57692"/>
        <dbReference type="ChEBI" id="CHEBI:58210"/>
        <dbReference type="EC" id="2.7.7.2"/>
    </reaction>
</comment>
<name>A0ABY6F2X8_9GAMM</name>
<evidence type="ECO:0000256" key="8">
    <source>
        <dbReference type="ARBA" id="ARBA00022741"/>
    </source>
</evidence>
<sequence length="328" mass="35734">MQVIFLQPDALPSLPNLALTIGNYDGVHLGHQAMLARLVDGAKTLNLSSAVMVFEPQPREFFYPDDAPARLSSLSEKSKLIAKLGVDYLLVASFDEVFRSLSADAFVQILKQLNVRQLVLGDDFRFGQGRVGNHQSLSEAGFAVENLSSVLVDGYRVSSTLVREALAKGDLMAAKTLLGRDYAITGQVVHGDKIGRTLDFPTANIALNRHKPPLHGVFGADILAFDEQGTALSWETLTTKHGQGVSGVTAGSLFGAVNIGTRPSVLGVDWRLEVHLPQFAGDLYGVHLQVIFLHYLHGERRYDGLNALKLGIHQDVQQLLDWRAAQST</sequence>
<dbReference type="Pfam" id="PF06574">
    <property type="entry name" value="FAD_syn"/>
    <property type="match status" value="1"/>
</dbReference>
<keyword evidence="7 15" id="KW-0548">Nucleotidyltransferase</keyword>
<dbReference type="GO" id="GO:0008531">
    <property type="term" value="F:riboflavin kinase activity"/>
    <property type="evidence" value="ECO:0007669"/>
    <property type="project" value="UniProtKB-EC"/>
</dbReference>
<evidence type="ECO:0000256" key="11">
    <source>
        <dbReference type="ARBA" id="ARBA00022840"/>
    </source>
</evidence>
<evidence type="ECO:0000256" key="14">
    <source>
        <dbReference type="ARBA" id="ARBA00049494"/>
    </source>
</evidence>
<evidence type="ECO:0000256" key="3">
    <source>
        <dbReference type="ARBA" id="ARBA00005201"/>
    </source>
</evidence>
<dbReference type="PANTHER" id="PTHR22749:SF6">
    <property type="entry name" value="RIBOFLAVIN KINASE"/>
    <property type="match status" value="1"/>
</dbReference>
<evidence type="ECO:0000256" key="4">
    <source>
        <dbReference type="ARBA" id="ARBA00022630"/>
    </source>
</evidence>
<keyword evidence="11 15" id="KW-0067">ATP-binding</keyword>
<comment type="pathway">
    <text evidence="3 15">Cofactor biosynthesis; FMN biosynthesis; FMN from riboflavin (ATP route): step 1/1.</text>
</comment>
<dbReference type="SMART" id="SM00904">
    <property type="entry name" value="Flavokinase"/>
    <property type="match status" value="1"/>
</dbReference>
<evidence type="ECO:0000256" key="12">
    <source>
        <dbReference type="ARBA" id="ARBA00023268"/>
    </source>
</evidence>
<keyword evidence="10 15" id="KW-0274">FAD</keyword>
<evidence type="ECO:0000256" key="2">
    <source>
        <dbReference type="ARBA" id="ARBA00004726"/>
    </source>
</evidence>
<evidence type="ECO:0000256" key="1">
    <source>
        <dbReference type="ARBA" id="ARBA00002121"/>
    </source>
</evidence>
<dbReference type="CDD" id="cd02064">
    <property type="entry name" value="FAD_synthetase_N"/>
    <property type="match status" value="1"/>
</dbReference>
<comment type="pathway">
    <text evidence="2 15">Cofactor biosynthesis; FAD biosynthesis; FAD from FMN: step 1/1.</text>
</comment>
<dbReference type="EC" id="2.7.1.26" evidence="15"/>
<dbReference type="InterPro" id="IPR014729">
    <property type="entry name" value="Rossmann-like_a/b/a_fold"/>
</dbReference>
<keyword evidence="8 15" id="KW-0547">Nucleotide-binding</keyword>
<accession>A0ABY6F2X8</accession>
<dbReference type="SUPFAM" id="SSF82114">
    <property type="entry name" value="Riboflavin kinase-like"/>
    <property type="match status" value="1"/>
</dbReference>
<dbReference type="InterPro" id="IPR002606">
    <property type="entry name" value="Riboflavin_kinase_bac"/>
</dbReference>
<proteinExistence type="inferred from homology"/>
<dbReference type="Pfam" id="PF01687">
    <property type="entry name" value="Flavokinase"/>
    <property type="match status" value="1"/>
</dbReference>
<evidence type="ECO:0000259" key="16">
    <source>
        <dbReference type="SMART" id="SM00904"/>
    </source>
</evidence>
<dbReference type="RefSeq" id="WP_263075931.1">
    <property type="nucleotide sequence ID" value="NZ_CP089977.1"/>
</dbReference>
<gene>
    <name evidence="17" type="primary">ribF</name>
    <name evidence="17" type="ORF">LU297_07595</name>
</gene>
<evidence type="ECO:0000256" key="6">
    <source>
        <dbReference type="ARBA" id="ARBA00022679"/>
    </source>
</evidence>
<evidence type="ECO:0000313" key="18">
    <source>
        <dbReference type="Proteomes" id="UP001063782"/>
    </source>
</evidence>
<comment type="similarity">
    <text evidence="15">Belongs to the ribF family.</text>
</comment>
<evidence type="ECO:0000256" key="10">
    <source>
        <dbReference type="ARBA" id="ARBA00022827"/>
    </source>
</evidence>
<keyword evidence="5 15" id="KW-0288">FMN</keyword>
<protein>
    <recommendedName>
        <fullName evidence="15">Riboflavin biosynthesis protein</fullName>
    </recommendedName>
    <domain>
        <recommendedName>
            <fullName evidence="15">Riboflavin kinase</fullName>
            <ecNumber evidence="15">2.7.1.26</ecNumber>
        </recommendedName>
        <alternativeName>
            <fullName evidence="15">Flavokinase</fullName>
        </alternativeName>
    </domain>
    <domain>
        <recommendedName>
            <fullName evidence="15">FMN adenylyltransferase</fullName>
            <ecNumber evidence="15">2.7.7.2</ecNumber>
        </recommendedName>
        <alternativeName>
            <fullName evidence="15">FAD pyrophosphorylase</fullName>
        </alternativeName>
        <alternativeName>
            <fullName evidence="15">FAD synthase</fullName>
        </alternativeName>
    </domain>
</protein>
<dbReference type="PIRSF" id="PIRSF004491">
    <property type="entry name" value="FAD_Synth"/>
    <property type="match status" value="1"/>
</dbReference>
<dbReference type="InterPro" id="IPR015864">
    <property type="entry name" value="FAD_synthase"/>
</dbReference>
<evidence type="ECO:0000256" key="9">
    <source>
        <dbReference type="ARBA" id="ARBA00022777"/>
    </source>
</evidence>
<evidence type="ECO:0000256" key="13">
    <source>
        <dbReference type="ARBA" id="ARBA00047880"/>
    </source>
</evidence>
<keyword evidence="9 15" id="KW-0418">Kinase</keyword>
<reference evidence="17" key="1">
    <citation type="submission" date="2021-12" db="EMBL/GenBank/DDBJ databases">
        <title>taxonomy of Moraxella sp. ZY201224.</title>
        <authorList>
            <person name="Li F."/>
        </authorList>
    </citation>
    <scope>NUCLEOTIDE SEQUENCE</scope>
    <source>
        <strain evidence="17">ZY201224</strain>
    </source>
</reference>
<keyword evidence="4 15" id="KW-0285">Flavoprotein</keyword>
<dbReference type="NCBIfam" id="NF004163">
    <property type="entry name" value="PRK05627.1-6"/>
    <property type="match status" value="1"/>
</dbReference>
<dbReference type="InterPro" id="IPR023465">
    <property type="entry name" value="Riboflavin_kinase_dom_sf"/>
</dbReference>
<keyword evidence="18" id="KW-1185">Reference proteome</keyword>
<evidence type="ECO:0000256" key="7">
    <source>
        <dbReference type="ARBA" id="ARBA00022695"/>
    </source>
</evidence>
<evidence type="ECO:0000256" key="15">
    <source>
        <dbReference type="PIRNR" id="PIRNR004491"/>
    </source>
</evidence>
<evidence type="ECO:0000313" key="17">
    <source>
        <dbReference type="EMBL" id="UXZ04448.1"/>
    </source>
</evidence>
<dbReference type="InterPro" id="IPR023468">
    <property type="entry name" value="Riboflavin_kinase"/>
</dbReference>